<name>A0A699UBV4_TANCI</name>
<organism evidence="2">
    <name type="scientific">Tanacetum cinerariifolium</name>
    <name type="common">Dalmatian daisy</name>
    <name type="synonym">Chrysanthemum cinerariifolium</name>
    <dbReference type="NCBI Taxonomy" id="118510"/>
    <lineage>
        <taxon>Eukaryota</taxon>
        <taxon>Viridiplantae</taxon>
        <taxon>Streptophyta</taxon>
        <taxon>Embryophyta</taxon>
        <taxon>Tracheophyta</taxon>
        <taxon>Spermatophyta</taxon>
        <taxon>Magnoliopsida</taxon>
        <taxon>eudicotyledons</taxon>
        <taxon>Gunneridae</taxon>
        <taxon>Pentapetalae</taxon>
        <taxon>asterids</taxon>
        <taxon>campanulids</taxon>
        <taxon>Asterales</taxon>
        <taxon>Asteraceae</taxon>
        <taxon>Asteroideae</taxon>
        <taxon>Anthemideae</taxon>
        <taxon>Anthemidinae</taxon>
        <taxon>Tanacetum</taxon>
    </lineage>
</organism>
<proteinExistence type="predicted"/>
<sequence length="195" mass="19914">TEKFLTSTARLLNGGYLYRSGFNSLRVVGGQLSFAHKGAATNANPAASFDTPPAPVAPAAPVAKPAAPKPAAAKPVAKAKPKPAPKKRASDGWDTADLWSSSSSSSKKNDGWGSANDGWGAPVKKKTTSNDGWGAADDGWGTPVKKKAPTKTVAKAAPAKAPAAKPAPVMSKADFEQPDVPFAPSTSAAYDAYNP</sequence>
<feature type="compositionally biased region" description="Low complexity" evidence="1">
    <location>
        <begin position="150"/>
        <end position="169"/>
    </location>
</feature>
<protein>
    <submittedName>
        <fullName evidence="2">Uncharacterized protein</fullName>
    </submittedName>
</protein>
<dbReference type="AlphaFoldDB" id="A0A699UBV4"/>
<feature type="region of interest" description="Disordered" evidence="1">
    <location>
        <begin position="42"/>
        <end position="195"/>
    </location>
</feature>
<comment type="caution">
    <text evidence="2">The sequence shown here is derived from an EMBL/GenBank/DDBJ whole genome shotgun (WGS) entry which is preliminary data.</text>
</comment>
<evidence type="ECO:0000313" key="2">
    <source>
        <dbReference type="EMBL" id="GFD20452.1"/>
    </source>
</evidence>
<feature type="non-terminal residue" evidence="2">
    <location>
        <position position="1"/>
    </location>
</feature>
<feature type="non-terminal residue" evidence="2">
    <location>
        <position position="195"/>
    </location>
</feature>
<evidence type="ECO:0000256" key="1">
    <source>
        <dbReference type="SAM" id="MobiDB-lite"/>
    </source>
</evidence>
<dbReference type="EMBL" id="BKCJ011322259">
    <property type="protein sequence ID" value="GFD20452.1"/>
    <property type="molecule type" value="Genomic_DNA"/>
</dbReference>
<feature type="compositionally biased region" description="Basic residues" evidence="1">
    <location>
        <begin position="77"/>
        <end position="87"/>
    </location>
</feature>
<gene>
    <name evidence="2" type="ORF">Tci_892421</name>
</gene>
<feature type="compositionally biased region" description="Low complexity" evidence="1">
    <location>
        <begin position="131"/>
        <end position="143"/>
    </location>
</feature>
<accession>A0A699UBV4</accession>
<feature type="compositionally biased region" description="Low complexity" evidence="1">
    <location>
        <begin position="59"/>
        <end position="76"/>
    </location>
</feature>
<reference evidence="2" key="1">
    <citation type="journal article" date="2019" name="Sci. Rep.">
        <title>Draft genome of Tanacetum cinerariifolium, the natural source of mosquito coil.</title>
        <authorList>
            <person name="Yamashiro T."/>
            <person name="Shiraishi A."/>
            <person name="Satake H."/>
            <person name="Nakayama K."/>
        </authorList>
    </citation>
    <scope>NUCLEOTIDE SEQUENCE</scope>
</reference>